<evidence type="ECO:0000256" key="1">
    <source>
        <dbReference type="SAM" id="MobiDB-lite"/>
    </source>
</evidence>
<dbReference type="AlphaFoldDB" id="A0AAV4UEE3"/>
<accession>A0AAV4UEE3</accession>
<reference evidence="2 3" key="1">
    <citation type="submission" date="2021-06" db="EMBL/GenBank/DDBJ databases">
        <title>Caerostris extrusa draft genome.</title>
        <authorList>
            <person name="Kono N."/>
            <person name="Arakawa K."/>
        </authorList>
    </citation>
    <scope>NUCLEOTIDE SEQUENCE [LARGE SCALE GENOMIC DNA]</scope>
</reference>
<feature type="non-terminal residue" evidence="2">
    <location>
        <position position="45"/>
    </location>
</feature>
<organism evidence="2 3">
    <name type="scientific">Caerostris extrusa</name>
    <name type="common">Bark spider</name>
    <name type="synonym">Caerostris bankana</name>
    <dbReference type="NCBI Taxonomy" id="172846"/>
    <lineage>
        <taxon>Eukaryota</taxon>
        <taxon>Metazoa</taxon>
        <taxon>Ecdysozoa</taxon>
        <taxon>Arthropoda</taxon>
        <taxon>Chelicerata</taxon>
        <taxon>Arachnida</taxon>
        <taxon>Araneae</taxon>
        <taxon>Araneomorphae</taxon>
        <taxon>Entelegynae</taxon>
        <taxon>Araneoidea</taxon>
        <taxon>Araneidae</taxon>
        <taxon>Caerostris</taxon>
    </lineage>
</organism>
<sequence>MNEARCGPDMPNNPGWLSVPSFSSRIRNSARTTQDSTSPSFVELS</sequence>
<comment type="caution">
    <text evidence="2">The sequence shown here is derived from an EMBL/GenBank/DDBJ whole genome shotgun (WGS) entry which is preliminary data.</text>
</comment>
<dbReference type="Proteomes" id="UP001054945">
    <property type="component" value="Unassembled WGS sequence"/>
</dbReference>
<keyword evidence="3" id="KW-1185">Reference proteome</keyword>
<protein>
    <submittedName>
        <fullName evidence="2">Uncharacterized protein</fullName>
    </submittedName>
</protein>
<gene>
    <name evidence="2" type="ORF">CEXT_290271</name>
</gene>
<name>A0AAV4UEE3_CAEEX</name>
<evidence type="ECO:0000313" key="3">
    <source>
        <dbReference type="Proteomes" id="UP001054945"/>
    </source>
</evidence>
<feature type="region of interest" description="Disordered" evidence="1">
    <location>
        <begin position="1"/>
        <end position="21"/>
    </location>
</feature>
<dbReference type="EMBL" id="BPLR01012733">
    <property type="protein sequence ID" value="GIY56121.1"/>
    <property type="molecule type" value="Genomic_DNA"/>
</dbReference>
<proteinExistence type="predicted"/>
<evidence type="ECO:0000313" key="2">
    <source>
        <dbReference type="EMBL" id="GIY56121.1"/>
    </source>
</evidence>
<feature type="region of interest" description="Disordered" evidence="1">
    <location>
        <begin position="26"/>
        <end position="45"/>
    </location>
</feature>